<evidence type="ECO:0000313" key="10">
    <source>
        <dbReference type="Proteomes" id="UP000029614"/>
    </source>
</evidence>
<keyword evidence="5 6" id="KW-0413">Isomerase</keyword>
<name>A0A096C8P4_9BACT</name>
<dbReference type="Pfam" id="PF00254">
    <property type="entry name" value="FKBP_C"/>
    <property type="match status" value="1"/>
</dbReference>
<dbReference type="InterPro" id="IPR000774">
    <property type="entry name" value="PPIase_FKBP_N"/>
</dbReference>
<dbReference type="PANTHER" id="PTHR43811">
    <property type="entry name" value="FKBP-TYPE PEPTIDYL-PROLYL CIS-TRANS ISOMERASE FKPA"/>
    <property type="match status" value="1"/>
</dbReference>
<evidence type="ECO:0000256" key="1">
    <source>
        <dbReference type="ARBA" id="ARBA00000971"/>
    </source>
</evidence>
<evidence type="ECO:0000313" key="9">
    <source>
        <dbReference type="EMBL" id="KGF51257.1"/>
    </source>
</evidence>
<dbReference type="InterPro" id="IPR046357">
    <property type="entry name" value="PPIase_dom_sf"/>
</dbReference>
<dbReference type="GO" id="GO:0006457">
    <property type="term" value="P:protein folding"/>
    <property type="evidence" value="ECO:0007669"/>
    <property type="project" value="InterPro"/>
</dbReference>
<accession>A0A096C8P4</accession>
<dbReference type="Gene3D" id="1.10.287.460">
    <property type="entry name" value="Peptidyl-prolyl cis-trans isomerase, FKBP-type, N-terminal domain"/>
    <property type="match status" value="1"/>
</dbReference>
<evidence type="ECO:0000256" key="7">
    <source>
        <dbReference type="SAM" id="MobiDB-lite"/>
    </source>
</evidence>
<dbReference type="InterPro" id="IPR036944">
    <property type="entry name" value="PPIase_FKBP_N_sf"/>
</dbReference>
<keyword evidence="10" id="KW-1185">Reference proteome</keyword>
<dbReference type="OrthoDB" id="9814548at2"/>
<feature type="domain" description="PPIase FKBP-type" evidence="8">
    <location>
        <begin position="212"/>
        <end position="299"/>
    </location>
</feature>
<evidence type="ECO:0000256" key="2">
    <source>
        <dbReference type="ARBA" id="ARBA00006577"/>
    </source>
</evidence>
<dbReference type="EC" id="5.2.1.8" evidence="3 6"/>
<feature type="compositionally biased region" description="Basic residues" evidence="7">
    <location>
        <begin position="311"/>
        <end position="321"/>
    </location>
</feature>
<comment type="catalytic activity">
    <reaction evidence="1 6">
        <text>[protein]-peptidylproline (omega=180) = [protein]-peptidylproline (omega=0)</text>
        <dbReference type="Rhea" id="RHEA:16237"/>
        <dbReference type="Rhea" id="RHEA-COMP:10747"/>
        <dbReference type="Rhea" id="RHEA-COMP:10748"/>
        <dbReference type="ChEBI" id="CHEBI:83833"/>
        <dbReference type="ChEBI" id="CHEBI:83834"/>
        <dbReference type="EC" id="5.2.1.8"/>
    </reaction>
</comment>
<gene>
    <name evidence="9" type="ORF">HMPREF9302_08005</name>
</gene>
<evidence type="ECO:0000256" key="5">
    <source>
        <dbReference type="ARBA" id="ARBA00023235"/>
    </source>
</evidence>
<organism evidence="9 10">
    <name type="scientific">Prevotella amnii DNF00058</name>
    <dbReference type="NCBI Taxonomy" id="1401066"/>
    <lineage>
        <taxon>Bacteria</taxon>
        <taxon>Pseudomonadati</taxon>
        <taxon>Bacteroidota</taxon>
        <taxon>Bacteroidia</taxon>
        <taxon>Bacteroidales</taxon>
        <taxon>Prevotellaceae</taxon>
        <taxon>Prevotella</taxon>
    </lineage>
</organism>
<dbReference type="RefSeq" id="WP_008447913.1">
    <property type="nucleotide sequence ID" value="NZ_JRNU01000042.1"/>
</dbReference>
<evidence type="ECO:0000256" key="4">
    <source>
        <dbReference type="ARBA" id="ARBA00023110"/>
    </source>
</evidence>
<dbReference type="GO" id="GO:0003755">
    <property type="term" value="F:peptidyl-prolyl cis-trans isomerase activity"/>
    <property type="evidence" value="ECO:0007669"/>
    <property type="project" value="UniProtKB-KW"/>
</dbReference>
<dbReference type="PROSITE" id="PS50059">
    <property type="entry name" value="FKBP_PPIASE"/>
    <property type="match status" value="1"/>
</dbReference>
<evidence type="ECO:0000256" key="3">
    <source>
        <dbReference type="ARBA" id="ARBA00013194"/>
    </source>
</evidence>
<evidence type="ECO:0000256" key="6">
    <source>
        <dbReference type="PROSITE-ProRule" id="PRU00277"/>
    </source>
</evidence>
<comment type="caution">
    <text evidence="9">The sequence shown here is derived from an EMBL/GenBank/DDBJ whole genome shotgun (WGS) entry which is preliminary data.</text>
</comment>
<dbReference type="AlphaFoldDB" id="A0A096C8P4"/>
<dbReference type="PANTHER" id="PTHR43811:SF19">
    <property type="entry name" value="39 KDA FK506-BINDING NUCLEAR PROTEIN"/>
    <property type="match status" value="1"/>
</dbReference>
<reference evidence="9 10" key="1">
    <citation type="submission" date="2014-07" db="EMBL/GenBank/DDBJ databases">
        <authorList>
            <person name="McCorrison J."/>
            <person name="Sanka R."/>
            <person name="Torralba M."/>
            <person name="Gillis M."/>
            <person name="Haft D.H."/>
            <person name="Methe B."/>
            <person name="Sutton G."/>
            <person name="Nelson K.E."/>
        </authorList>
    </citation>
    <scope>NUCLEOTIDE SEQUENCE [LARGE SCALE GENOMIC DNA]</scope>
    <source>
        <strain evidence="9 10">DNF00058</strain>
    </source>
</reference>
<dbReference type="Gene3D" id="3.10.50.40">
    <property type="match status" value="1"/>
</dbReference>
<dbReference type="SUPFAM" id="SSF54534">
    <property type="entry name" value="FKBP-like"/>
    <property type="match status" value="1"/>
</dbReference>
<sequence>MKKILTLVVIIMISGAFSSISAQRKKNKERVIVEQKVADKIILTTPSDTLSYATGAAVTGGLDQYLSQKYGVKEANNAYFLRGLKEAFNRRSDKAFLAYMAGLAIAEQIQKQMLPNIKSQFKGTGVNIDDDKLFAGFVAALEKDSSVFTQAKAEKYFEAKRIALRESRDKANKEAGERFLSENAKKDGVITTATGLQYIILQKGTGPIPTKDSQVRVVYEGKTIDGKVFDATSLHGKDYDVFGVSGLIKGWTEALCMMPVGSKWTIFVPQDLAYGARGAGEKIAPYSTLIFTMELKGIENKAEEKAEPAKKVMKKATKKQK</sequence>
<keyword evidence="4 6" id="KW-0697">Rotamase</keyword>
<dbReference type="InterPro" id="IPR001179">
    <property type="entry name" value="PPIase_FKBP_dom"/>
</dbReference>
<proteinExistence type="inferred from homology"/>
<evidence type="ECO:0000259" key="8">
    <source>
        <dbReference type="PROSITE" id="PS50059"/>
    </source>
</evidence>
<protein>
    <recommendedName>
        <fullName evidence="3 6">peptidylprolyl isomerase</fullName>
        <ecNumber evidence="3 6">5.2.1.8</ecNumber>
    </recommendedName>
</protein>
<feature type="region of interest" description="Disordered" evidence="7">
    <location>
        <begin position="302"/>
        <end position="321"/>
    </location>
</feature>
<dbReference type="Proteomes" id="UP000029614">
    <property type="component" value="Unassembled WGS sequence"/>
</dbReference>
<dbReference type="Pfam" id="PF01346">
    <property type="entry name" value="FKBP_N"/>
    <property type="match status" value="1"/>
</dbReference>
<dbReference type="EMBL" id="JRNU01000042">
    <property type="protein sequence ID" value="KGF51257.1"/>
    <property type="molecule type" value="Genomic_DNA"/>
</dbReference>
<comment type="similarity">
    <text evidence="2">Belongs to the FKBP-type PPIase family.</text>
</comment>